<dbReference type="Pfam" id="PF12937">
    <property type="entry name" value="F-box-like"/>
    <property type="match status" value="1"/>
</dbReference>
<dbReference type="Proteomes" id="UP000283269">
    <property type="component" value="Unassembled WGS sequence"/>
</dbReference>
<dbReference type="PROSITE" id="PS50181">
    <property type="entry name" value="FBOX"/>
    <property type="match status" value="1"/>
</dbReference>
<accession>A0A409X2D0</accession>
<dbReference type="SUPFAM" id="SSF81383">
    <property type="entry name" value="F-box domain"/>
    <property type="match status" value="1"/>
</dbReference>
<keyword evidence="3" id="KW-1185">Reference proteome</keyword>
<name>A0A409X2D0_PSICY</name>
<protein>
    <recommendedName>
        <fullName evidence="1">F-box domain-containing protein</fullName>
    </recommendedName>
</protein>
<reference evidence="2 3" key="1">
    <citation type="journal article" date="2018" name="Evol. Lett.">
        <title>Horizontal gene cluster transfer increased hallucinogenic mushroom diversity.</title>
        <authorList>
            <person name="Reynolds H.T."/>
            <person name="Vijayakumar V."/>
            <person name="Gluck-Thaler E."/>
            <person name="Korotkin H.B."/>
            <person name="Matheny P.B."/>
            <person name="Slot J.C."/>
        </authorList>
    </citation>
    <scope>NUCLEOTIDE SEQUENCE [LARGE SCALE GENOMIC DNA]</scope>
    <source>
        <strain evidence="2 3">2631</strain>
    </source>
</reference>
<feature type="domain" description="F-box" evidence="1">
    <location>
        <begin position="1"/>
        <end position="48"/>
    </location>
</feature>
<dbReference type="InterPro" id="IPR036047">
    <property type="entry name" value="F-box-like_dom_sf"/>
</dbReference>
<evidence type="ECO:0000313" key="2">
    <source>
        <dbReference type="EMBL" id="PPQ84913.1"/>
    </source>
</evidence>
<dbReference type="EMBL" id="NHYD01002787">
    <property type="protein sequence ID" value="PPQ84913.1"/>
    <property type="molecule type" value="Genomic_DNA"/>
</dbReference>
<dbReference type="InterPro" id="IPR001810">
    <property type="entry name" value="F-box_dom"/>
</dbReference>
<dbReference type="AlphaFoldDB" id="A0A409X2D0"/>
<dbReference type="OrthoDB" id="3145038at2759"/>
<organism evidence="2 3">
    <name type="scientific">Psilocybe cyanescens</name>
    <dbReference type="NCBI Taxonomy" id="93625"/>
    <lineage>
        <taxon>Eukaryota</taxon>
        <taxon>Fungi</taxon>
        <taxon>Dikarya</taxon>
        <taxon>Basidiomycota</taxon>
        <taxon>Agaricomycotina</taxon>
        <taxon>Agaricomycetes</taxon>
        <taxon>Agaricomycetidae</taxon>
        <taxon>Agaricales</taxon>
        <taxon>Agaricineae</taxon>
        <taxon>Strophariaceae</taxon>
        <taxon>Psilocybe</taxon>
    </lineage>
</organism>
<comment type="caution">
    <text evidence="2">The sequence shown here is derived from an EMBL/GenBank/DDBJ whole genome shotgun (WGS) entry which is preliminary data.</text>
</comment>
<dbReference type="InParanoid" id="A0A409X2D0"/>
<evidence type="ECO:0000259" key="1">
    <source>
        <dbReference type="PROSITE" id="PS50181"/>
    </source>
</evidence>
<dbReference type="SMART" id="SM00256">
    <property type="entry name" value="FBOX"/>
    <property type="match status" value="1"/>
</dbReference>
<sequence>MAKIWELPLEMLLDILAFLPPRDIILGFRQVCSGFHLASMDLSLWKDKLRCLCVENTLLPATYLTPMQIKDIEHVATSPSRFISTLILRHDSDEPLETCKYQFIDLEDLYEEFPELIGTAIVQLYIIPGGRFLITEHRTADHIPTIRLWDLGAPGKRQDMSRCYPLATLNGRAFGSPYPVHLTADGQGILVFSCTDDWEADHECRRDILIYEIYPTHEVPLFHQIAKHTVVLDDRKIQSYSFSINKMAMIVNNDICVWDYVSDTKVLWSASLSGDFDQGAFVVLCNKDSVSIWNIPPLYPCGSTLASTIQALAPSQYFPLSLGMNPSIPEYNVEILHDWYNGSDQPVYVDFLFSLDNLTIEVSRFRLDLPSSVIKLRTGLQSPSLHKMADLTIPADDGYLEEYRVSNGNIFMYWSSDRGMNIQSTPFQFSNVSPADNVETSQLLLSWHESPSIARFLTSLCPASGRMCCVPQNNFIRIVDFLSPPSAVYLVTGANRARDIGLAPVSRILETQTNAFVYAVVRHPQKNSSSAGPSTVEVSLRAPVPGVYYGSTKAALNWISRKSRIGNDTVAKEPSSVFKTSILEDEPTPDEAAALIIRLIDQTTRKEPGGEFMHLDGTEWHRIRVLVVGQKQLA</sequence>
<proteinExistence type="predicted"/>
<gene>
    <name evidence="2" type="ORF">CVT25_004581</name>
</gene>
<dbReference type="Gene3D" id="1.20.1280.50">
    <property type="match status" value="1"/>
</dbReference>
<evidence type="ECO:0000313" key="3">
    <source>
        <dbReference type="Proteomes" id="UP000283269"/>
    </source>
</evidence>